<dbReference type="AlphaFoldDB" id="A0A6M7WJQ3"/>
<dbReference type="CDD" id="cd01392">
    <property type="entry name" value="HTH_LacI"/>
    <property type="match status" value="1"/>
</dbReference>
<feature type="domain" description="HTH lacI-type" evidence="5">
    <location>
        <begin position="11"/>
        <end position="65"/>
    </location>
</feature>
<dbReference type="InterPro" id="IPR046335">
    <property type="entry name" value="LacI/GalR-like_sensor"/>
</dbReference>
<evidence type="ECO:0000313" key="6">
    <source>
        <dbReference type="EMBL" id="QKD02722.1"/>
    </source>
</evidence>
<evidence type="ECO:0000256" key="4">
    <source>
        <dbReference type="ARBA" id="ARBA00023163"/>
    </source>
</evidence>
<keyword evidence="1" id="KW-0678">Repressor</keyword>
<dbReference type="SUPFAM" id="SSF47413">
    <property type="entry name" value="lambda repressor-like DNA-binding domains"/>
    <property type="match status" value="1"/>
</dbReference>
<dbReference type="PROSITE" id="PS50932">
    <property type="entry name" value="HTH_LACI_2"/>
    <property type="match status" value="1"/>
</dbReference>
<dbReference type="Gene3D" id="3.40.50.2300">
    <property type="match status" value="2"/>
</dbReference>
<evidence type="ECO:0000256" key="1">
    <source>
        <dbReference type="ARBA" id="ARBA00022491"/>
    </source>
</evidence>
<evidence type="ECO:0000256" key="2">
    <source>
        <dbReference type="ARBA" id="ARBA00023015"/>
    </source>
</evidence>
<dbReference type="Pfam" id="PF00356">
    <property type="entry name" value="LacI"/>
    <property type="match status" value="1"/>
</dbReference>
<dbReference type="InterPro" id="IPR000843">
    <property type="entry name" value="HTH_LacI"/>
</dbReference>
<dbReference type="CDD" id="cd06267">
    <property type="entry name" value="PBP1_LacI_sugar_binding-like"/>
    <property type="match status" value="1"/>
</dbReference>
<sequence>MAHRQDQQRRASIHDVASRAGVSAATVSKVMAGVTTVKPENAQRVLDAIEQLGYRVDPLASDMRRAKRRIIGAIMPEFESEFFGQMVTQLESLAEQRGYTLVAASSRESEARETEILARMHDWRVAGVVLAPVRNEHGPAADFMKANGMTGVLIDRVLSDDAFDTVSADSAAASAEVARELIGKGHRHILVVGLGEQAATVRARLDGFRTTALKLAPDVRIDVVLAETDVEPLRAQLRDYFDRVEGKGAKGGQRPTAVYSLFLKGTLVALSEFRRRGWHCPNDISLVGFDDAEWMQVTWPAIAAVVQPVRQIAGHAMEALFARIEGGEGPPRARLEPCQVLMRESVGSPGNGPHSGGGNRQ</sequence>
<dbReference type="PANTHER" id="PTHR30146:SF148">
    <property type="entry name" value="HTH-TYPE TRANSCRIPTIONAL REPRESSOR PURR-RELATED"/>
    <property type="match status" value="1"/>
</dbReference>
<evidence type="ECO:0000256" key="3">
    <source>
        <dbReference type="ARBA" id="ARBA00023125"/>
    </source>
</evidence>
<dbReference type="Proteomes" id="UP000503017">
    <property type="component" value="Chromosome"/>
</dbReference>
<gene>
    <name evidence="6" type="ORF">EB235_15425</name>
</gene>
<dbReference type="EMBL" id="CP033367">
    <property type="protein sequence ID" value="QKD02722.1"/>
    <property type="molecule type" value="Genomic_DNA"/>
</dbReference>
<dbReference type="SMART" id="SM00354">
    <property type="entry name" value="HTH_LACI"/>
    <property type="match status" value="1"/>
</dbReference>
<protein>
    <submittedName>
        <fullName evidence="6">LacI family transcriptional regulator</fullName>
    </submittedName>
</protein>
<dbReference type="GO" id="GO:0000976">
    <property type="term" value="F:transcription cis-regulatory region binding"/>
    <property type="evidence" value="ECO:0007669"/>
    <property type="project" value="TreeGrafter"/>
</dbReference>
<dbReference type="SUPFAM" id="SSF53822">
    <property type="entry name" value="Periplasmic binding protein-like I"/>
    <property type="match status" value="1"/>
</dbReference>
<name>A0A6M7WJQ3_RHILI</name>
<dbReference type="GO" id="GO:0003700">
    <property type="term" value="F:DNA-binding transcription factor activity"/>
    <property type="evidence" value="ECO:0007669"/>
    <property type="project" value="TreeGrafter"/>
</dbReference>
<dbReference type="PROSITE" id="PS00356">
    <property type="entry name" value="HTH_LACI_1"/>
    <property type="match status" value="1"/>
</dbReference>
<dbReference type="InterPro" id="IPR010982">
    <property type="entry name" value="Lambda_DNA-bd_dom_sf"/>
</dbReference>
<reference evidence="6 7" key="1">
    <citation type="submission" date="2018-10" db="EMBL/GenBank/DDBJ databases">
        <authorList>
            <person name="Perry B.J."/>
            <person name="Sullivan J.T."/>
            <person name="Murphy R.J.T."/>
            <person name="Ramsay J.P."/>
            <person name="Ronson C.W."/>
        </authorList>
    </citation>
    <scope>NUCLEOTIDE SEQUENCE [LARGE SCALE GENOMIC DNA]</scope>
    <source>
        <strain evidence="6 7">R88b</strain>
    </source>
</reference>
<keyword evidence="3" id="KW-0238">DNA-binding</keyword>
<dbReference type="PANTHER" id="PTHR30146">
    <property type="entry name" value="LACI-RELATED TRANSCRIPTIONAL REPRESSOR"/>
    <property type="match status" value="1"/>
</dbReference>
<proteinExistence type="predicted"/>
<accession>A0A6M7WJQ3</accession>
<dbReference type="InterPro" id="IPR028082">
    <property type="entry name" value="Peripla_BP_I"/>
</dbReference>
<dbReference type="Gene3D" id="1.10.260.40">
    <property type="entry name" value="lambda repressor-like DNA-binding domains"/>
    <property type="match status" value="1"/>
</dbReference>
<dbReference type="Pfam" id="PF13377">
    <property type="entry name" value="Peripla_BP_3"/>
    <property type="match status" value="1"/>
</dbReference>
<evidence type="ECO:0000313" key="7">
    <source>
        <dbReference type="Proteomes" id="UP000503017"/>
    </source>
</evidence>
<organism evidence="6 7">
    <name type="scientific">Mesorhizobium loti R88b</name>
    <dbReference type="NCBI Taxonomy" id="935548"/>
    <lineage>
        <taxon>Bacteria</taxon>
        <taxon>Pseudomonadati</taxon>
        <taxon>Pseudomonadota</taxon>
        <taxon>Alphaproteobacteria</taxon>
        <taxon>Hyphomicrobiales</taxon>
        <taxon>Phyllobacteriaceae</taxon>
        <taxon>Mesorhizobium</taxon>
    </lineage>
</organism>
<keyword evidence="2" id="KW-0805">Transcription regulation</keyword>
<keyword evidence="4" id="KW-0804">Transcription</keyword>
<evidence type="ECO:0000259" key="5">
    <source>
        <dbReference type="PROSITE" id="PS50932"/>
    </source>
</evidence>
<dbReference type="RefSeq" id="WP_027030171.1">
    <property type="nucleotide sequence ID" value="NZ_CP033367.1"/>
</dbReference>